<dbReference type="RefSeq" id="WP_309806394.1">
    <property type="nucleotide sequence ID" value="NZ_JAVDRD010000013.1"/>
</dbReference>
<dbReference type="Proteomes" id="UP001184150">
    <property type="component" value="Unassembled WGS sequence"/>
</dbReference>
<name>A0ABU1MSN9_9SPHN</name>
<reference evidence="1 2" key="1">
    <citation type="submission" date="2023-07" db="EMBL/GenBank/DDBJ databases">
        <title>Sorghum-associated microbial communities from plants grown in Nebraska, USA.</title>
        <authorList>
            <person name="Schachtman D."/>
        </authorList>
    </citation>
    <scope>NUCLEOTIDE SEQUENCE [LARGE SCALE GENOMIC DNA]</scope>
    <source>
        <strain evidence="1 2">DS1027</strain>
    </source>
</reference>
<proteinExistence type="predicted"/>
<organism evidence="1 2">
    <name type="scientific">Novosphingobium capsulatum</name>
    <dbReference type="NCBI Taxonomy" id="13688"/>
    <lineage>
        <taxon>Bacteria</taxon>
        <taxon>Pseudomonadati</taxon>
        <taxon>Pseudomonadota</taxon>
        <taxon>Alphaproteobacteria</taxon>
        <taxon>Sphingomonadales</taxon>
        <taxon>Sphingomonadaceae</taxon>
        <taxon>Novosphingobium</taxon>
    </lineage>
</organism>
<evidence type="ECO:0000313" key="2">
    <source>
        <dbReference type="Proteomes" id="UP001184150"/>
    </source>
</evidence>
<protein>
    <recommendedName>
        <fullName evidence="3">Apea-like HEPN domain-containing protein</fullName>
    </recommendedName>
</protein>
<comment type="caution">
    <text evidence="1">The sequence shown here is derived from an EMBL/GenBank/DDBJ whole genome shotgun (WGS) entry which is preliminary data.</text>
</comment>
<gene>
    <name evidence="1" type="ORF">J2792_003909</name>
</gene>
<accession>A0ABU1MSN9</accession>
<sequence length="310" mass="33475">MTNALPPVLGSLSFGFYPRPLAVTAGPVSIETLPDLDKAVADVVGDEGVERDWIYPPLQEVRNLGGGISTRPYPSRIFGLPKTHRIAHSAPNSTDHLIFHIWVLSFFTGMRLTSTEAGFLDATPIKPGKLVDFVLLRGGVPKAVELAEAFWVKHRADPRRAHIVAAAIHALFLGQNPVALQYERFLSLYTAFDACFALAQGMHKPRGRITHSGRVAWMCGLFGMPIPAWADPNIPSGPEIASLRNETVHEALFMGEPLGFAIHGVGSSGNLTLEMGALVCRLIVALLGASASTYVRTPGNTRQRQGLDLG</sequence>
<evidence type="ECO:0000313" key="1">
    <source>
        <dbReference type="EMBL" id="MDR6513021.1"/>
    </source>
</evidence>
<evidence type="ECO:0008006" key="3">
    <source>
        <dbReference type="Google" id="ProtNLM"/>
    </source>
</evidence>
<dbReference type="EMBL" id="JAVDRD010000013">
    <property type="protein sequence ID" value="MDR6513021.1"/>
    <property type="molecule type" value="Genomic_DNA"/>
</dbReference>
<keyword evidence="2" id="KW-1185">Reference proteome</keyword>